<dbReference type="InterPro" id="IPR001054">
    <property type="entry name" value="A/G_cyclase"/>
</dbReference>
<dbReference type="EMBL" id="JALLPJ020000376">
    <property type="protein sequence ID" value="KAL3793933.1"/>
    <property type="molecule type" value="Genomic_DNA"/>
</dbReference>
<dbReference type="Gene3D" id="3.40.50.2300">
    <property type="match status" value="1"/>
</dbReference>
<accession>A0ABD3Q0Q8</accession>
<dbReference type="SUPFAM" id="SSF53822">
    <property type="entry name" value="Periplasmic binding protein-like I"/>
    <property type="match status" value="1"/>
</dbReference>
<name>A0ABD3Q0Q8_9STRA</name>
<dbReference type="PROSITE" id="PS50125">
    <property type="entry name" value="GUANYLATE_CYCLASE_2"/>
    <property type="match status" value="1"/>
</dbReference>
<comment type="caution">
    <text evidence="4">The sequence shown here is derived from an EMBL/GenBank/DDBJ whole genome shotgun (WGS) entry which is preliminary data.</text>
</comment>
<dbReference type="SMART" id="SM00044">
    <property type="entry name" value="CYCc"/>
    <property type="match status" value="1"/>
</dbReference>
<keyword evidence="2" id="KW-0812">Transmembrane</keyword>
<dbReference type="InterPro" id="IPR029787">
    <property type="entry name" value="Nucleotide_cyclase"/>
</dbReference>
<feature type="compositionally biased region" description="Basic and acidic residues" evidence="1">
    <location>
        <begin position="589"/>
        <end position="610"/>
    </location>
</feature>
<dbReference type="AlphaFoldDB" id="A0ABD3Q0Q8"/>
<feature type="region of interest" description="Disordered" evidence="1">
    <location>
        <begin position="534"/>
        <end position="622"/>
    </location>
</feature>
<feature type="region of interest" description="Disordered" evidence="1">
    <location>
        <begin position="434"/>
        <end position="453"/>
    </location>
</feature>
<dbReference type="Pfam" id="PF00211">
    <property type="entry name" value="Guanylate_cyc"/>
    <property type="match status" value="1"/>
</dbReference>
<dbReference type="PANTHER" id="PTHR43081:SF1">
    <property type="entry name" value="ADENYLATE CYCLASE, TERMINAL-DIFFERENTIATION SPECIFIC"/>
    <property type="match status" value="1"/>
</dbReference>
<evidence type="ECO:0000256" key="1">
    <source>
        <dbReference type="SAM" id="MobiDB-lite"/>
    </source>
</evidence>
<dbReference type="InterPro" id="IPR050697">
    <property type="entry name" value="Adenylyl/Guanylyl_Cyclase_3/4"/>
</dbReference>
<proteinExistence type="predicted"/>
<evidence type="ECO:0000256" key="2">
    <source>
        <dbReference type="SAM" id="Phobius"/>
    </source>
</evidence>
<dbReference type="Gene3D" id="3.30.70.1230">
    <property type="entry name" value="Nucleotide cyclase"/>
    <property type="match status" value="1"/>
</dbReference>
<organism evidence="4 5">
    <name type="scientific">Cyclotella atomus</name>
    <dbReference type="NCBI Taxonomy" id="382360"/>
    <lineage>
        <taxon>Eukaryota</taxon>
        <taxon>Sar</taxon>
        <taxon>Stramenopiles</taxon>
        <taxon>Ochrophyta</taxon>
        <taxon>Bacillariophyta</taxon>
        <taxon>Coscinodiscophyceae</taxon>
        <taxon>Thalassiosirophycidae</taxon>
        <taxon>Stephanodiscales</taxon>
        <taxon>Stephanodiscaceae</taxon>
        <taxon>Cyclotella</taxon>
    </lineage>
</organism>
<keyword evidence="2" id="KW-1133">Transmembrane helix</keyword>
<feature type="transmembrane region" description="Helical" evidence="2">
    <location>
        <begin position="199"/>
        <end position="220"/>
    </location>
</feature>
<protein>
    <recommendedName>
        <fullName evidence="3">Guanylate cyclase domain-containing protein</fullName>
    </recommendedName>
</protein>
<dbReference type="InterPro" id="IPR028082">
    <property type="entry name" value="Peripla_BP_I"/>
</dbReference>
<gene>
    <name evidence="4" type="ORF">ACHAWO_002313</name>
</gene>
<evidence type="ECO:0000313" key="4">
    <source>
        <dbReference type="EMBL" id="KAL3793933.1"/>
    </source>
</evidence>
<dbReference type="PANTHER" id="PTHR43081">
    <property type="entry name" value="ADENYLATE CYCLASE, TERMINAL-DIFFERENTIATION SPECIFIC-RELATED"/>
    <property type="match status" value="1"/>
</dbReference>
<keyword evidence="2" id="KW-0472">Membrane</keyword>
<feature type="compositionally biased region" description="Polar residues" evidence="1">
    <location>
        <begin position="553"/>
        <end position="574"/>
    </location>
</feature>
<keyword evidence="5" id="KW-1185">Reference proteome</keyword>
<reference evidence="4 5" key="1">
    <citation type="submission" date="2024-10" db="EMBL/GenBank/DDBJ databases">
        <title>Updated reference genomes for cyclostephanoid diatoms.</title>
        <authorList>
            <person name="Roberts W.R."/>
            <person name="Alverson A.J."/>
        </authorList>
    </citation>
    <scope>NUCLEOTIDE SEQUENCE [LARGE SCALE GENOMIC DNA]</scope>
    <source>
        <strain evidence="4 5">AJA010-31</strain>
    </source>
</reference>
<evidence type="ECO:0000313" key="5">
    <source>
        <dbReference type="Proteomes" id="UP001530400"/>
    </source>
</evidence>
<dbReference type="Proteomes" id="UP001530400">
    <property type="component" value="Unassembled WGS sequence"/>
</dbReference>
<dbReference type="CDD" id="cd07302">
    <property type="entry name" value="CHD"/>
    <property type="match status" value="1"/>
</dbReference>
<evidence type="ECO:0000259" key="3">
    <source>
        <dbReference type="PROSITE" id="PS50125"/>
    </source>
</evidence>
<dbReference type="SUPFAM" id="SSF55073">
    <property type="entry name" value="Nucleotide cyclase"/>
    <property type="match status" value="1"/>
</dbReference>
<sequence>MTVLFTKDFLNEAGKRGMHERHLWLSPTAIQVASELDPPSTGGVWGISYGEELTEDMPLAKRYLEKDPKPHIEAAEYGFDDQYETLTYWGSYAYDAVLAVASGLVAAANISDGEEVLRQIRSLSLNNTNTGVLTMDEHGDRVGARIPVFFVDSDGASVQFAVYYDGTVDLIQDPLWPGGSTTQPPDLIRSEETSGVSTLVLAIVLPLMVLLLLILGYRLWKARKSARDTSLAPKTAPCCLLFTDIQSSSTLWGVAPVEMSKAIDTHHSVIRSCLVANGAYEVKTIGDCFMIACKSPNAALNLAVEMQDRLFHAEWDPAIDACYRNTLESGAHESSVWHGLRVRTSVHFGEPEIQFDEASKGFDYYGNMVNETARIEGLANGGQIVVSEAFRNALNDNNISSQISFLKLGEYELRGCPDKVNLLQVTPKRFESRKFPPLRTGDEEKNNADMDDDNSDLSDWVDHDFDLSSLADSDVFGQRQHSKWFKTLLSVFKAKPRRDIVDKLCGAWHVRSEDQLVRRVARVTSTSDKVLVRGASSTRMVGHEKEPLLSNKPPVTQNRLSNHNKMSGDDSNLLQRRLSLVMEDGSSGSDKDEKEEKGEVGVKEQSAEKAEEADEDPDVDHA</sequence>
<feature type="compositionally biased region" description="Acidic residues" evidence="1">
    <location>
        <begin position="611"/>
        <end position="622"/>
    </location>
</feature>
<feature type="compositionally biased region" description="Basic and acidic residues" evidence="1">
    <location>
        <begin position="434"/>
        <end position="448"/>
    </location>
</feature>
<feature type="domain" description="Guanylate cyclase" evidence="3">
    <location>
        <begin position="239"/>
        <end position="376"/>
    </location>
</feature>